<dbReference type="PROSITE" id="PS50995">
    <property type="entry name" value="HTH_MARR_2"/>
    <property type="match status" value="1"/>
</dbReference>
<protein>
    <submittedName>
        <fullName evidence="5">DNA-binding MarR family transcriptional regulator</fullName>
    </submittedName>
</protein>
<evidence type="ECO:0000256" key="3">
    <source>
        <dbReference type="ARBA" id="ARBA00023163"/>
    </source>
</evidence>
<dbReference type="Pfam" id="PF12802">
    <property type="entry name" value="MarR_2"/>
    <property type="match status" value="1"/>
</dbReference>
<dbReference type="PANTHER" id="PTHR33164">
    <property type="entry name" value="TRANSCRIPTIONAL REGULATOR, MARR FAMILY"/>
    <property type="match status" value="1"/>
</dbReference>
<keyword evidence="3" id="KW-0804">Transcription</keyword>
<sequence>MILAEQISKDYTEVLKLVVVPAVKALYNLKLREVRLVMGLGQSREAISASELADQLRQDPSTVTRSLIILVRGGFVTTVENEADGRSKMISLTDKGQAAARLCYDSFDDFLSSIERASDSSVIRRPEGTTVDRINDIKKRAAFVLRKAKGKR</sequence>
<accession>A0A420WE95</accession>
<keyword evidence="2 5" id="KW-0238">DNA-binding</keyword>
<evidence type="ECO:0000313" key="6">
    <source>
        <dbReference type="Proteomes" id="UP000282211"/>
    </source>
</evidence>
<feature type="domain" description="HTH marR-type" evidence="4">
    <location>
        <begin position="1"/>
        <end position="139"/>
    </location>
</feature>
<dbReference type="InterPro" id="IPR023187">
    <property type="entry name" value="Tscrpt_reg_MarR-type_CS"/>
</dbReference>
<keyword evidence="1" id="KW-0805">Transcription regulation</keyword>
<dbReference type="GO" id="GO:0003677">
    <property type="term" value="F:DNA binding"/>
    <property type="evidence" value="ECO:0007669"/>
    <property type="project" value="UniProtKB-KW"/>
</dbReference>
<dbReference type="InterPro" id="IPR000835">
    <property type="entry name" value="HTH_MarR-typ"/>
</dbReference>
<keyword evidence="6" id="KW-1185">Reference proteome</keyword>
<dbReference type="PRINTS" id="PR00598">
    <property type="entry name" value="HTHMARR"/>
</dbReference>
<evidence type="ECO:0000313" key="5">
    <source>
        <dbReference type="EMBL" id="RKQ69222.1"/>
    </source>
</evidence>
<dbReference type="Gene3D" id="1.10.10.10">
    <property type="entry name" value="Winged helix-like DNA-binding domain superfamily/Winged helix DNA-binding domain"/>
    <property type="match status" value="1"/>
</dbReference>
<dbReference type="InParanoid" id="A0A420WE95"/>
<dbReference type="Proteomes" id="UP000282211">
    <property type="component" value="Unassembled WGS sequence"/>
</dbReference>
<reference evidence="5 6" key="1">
    <citation type="submission" date="2018-10" db="EMBL/GenBank/DDBJ databases">
        <title>Genomic Encyclopedia of Type Strains, Phase IV (KMG-IV): sequencing the most valuable type-strain genomes for metagenomic binning, comparative biology and taxonomic classification.</title>
        <authorList>
            <person name="Goeker M."/>
        </authorList>
    </citation>
    <scope>NUCLEOTIDE SEQUENCE [LARGE SCALE GENOMIC DNA]</scope>
    <source>
        <strain evidence="5 6">DSM 22008</strain>
    </source>
</reference>
<dbReference type="AlphaFoldDB" id="A0A420WE95"/>
<dbReference type="InterPro" id="IPR036390">
    <property type="entry name" value="WH_DNA-bd_sf"/>
</dbReference>
<proteinExistence type="predicted"/>
<gene>
    <name evidence="5" type="ORF">DES40_2021</name>
</gene>
<organism evidence="5 6">
    <name type="scientific">Litorimonas taeanensis</name>
    <dbReference type="NCBI Taxonomy" id="568099"/>
    <lineage>
        <taxon>Bacteria</taxon>
        <taxon>Pseudomonadati</taxon>
        <taxon>Pseudomonadota</taxon>
        <taxon>Alphaproteobacteria</taxon>
        <taxon>Maricaulales</taxon>
        <taxon>Robiginitomaculaceae</taxon>
    </lineage>
</organism>
<evidence type="ECO:0000256" key="2">
    <source>
        <dbReference type="ARBA" id="ARBA00023125"/>
    </source>
</evidence>
<dbReference type="PROSITE" id="PS01117">
    <property type="entry name" value="HTH_MARR_1"/>
    <property type="match status" value="1"/>
</dbReference>
<name>A0A420WE95_9PROT</name>
<dbReference type="PANTHER" id="PTHR33164:SF57">
    <property type="entry name" value="MARR-FAMILY TRANSCRIPTIONAL REGULATOR"/>
    <property type="match status" value="1"/>
</dbReference>
<dbReference type="EMBL" id="RBII01000002">
    <property type="protein sequence ID" value="RKQ69222.1"/>
    <property type="molecule type" value="Genomic_DNA"/>
</dbReference>
<dbReference type="SMART" id="SM00347">
    <property type="entry name" value="HTH_MARR"/>
    <property type="match status" value="1"/>
</dbReference>
<evidence type="ECO:0000256" key="1">
    <source>
        <dbReference type="ARBA" id="ARBA00023015"/>
    </source>
</evidence>
<dbReference type="GO" id="GO:0006950">
    <property type="term" value="P:response to stress"/>
    <property type="evidence" value="ECO:0007669"/>
    <property type="project" value="TreeGrafter"/>
</dbReference>
<dbReference type="GO" id="GO:0003700">
    <property type="term" value="F:DNA-binding transcription factor activity"/>
    <property type="evidence" value="ECO:0007669"/>
    <property type="project" value="InterPro"/>
</dbReference>
<comment type="caution">
    <text evidence="5">The sequence shown here is derived from an EMBL/GenBank/DDBJ whole genome shotgun (WGS) entry which is preliminary data.</text>
</comment>
<dbReference type="InterPro" id="IPR036388">
    <property type="entry name" value="WH-like_DNA-bd_sf"/>
</dbReference>
<dbReference type="SUPFAM" id="SSF46785">
    <property type="entry name" value="Winged helix' DNA-binding domain"/>
    <property type="match status" value="1"/>
</dbReference>
<evidence type="ECO:0000259" key="4">
    <source>
        <dbReference type="PROSITE" id="PS50995"/>
    </source>
</evidence>
<dbReference type="InterPro" id="IPR039422">
    <property type="entry name" value="MarR/SlyA-like"/>
</dbReference>